<comment type="caution">
    <text evidence="1">The sequence shown here is derived from an EMBL/GenBank/DDBJ whole genome shotgun (WGS) entry which is preliminary data.</text>
</comment>
<dbReference type="Proteomes" id="UP000774326">
    <property type="component" value="Unassembled WGS sequence"/>
</dbReference>
<evidence type="ECO:0000313" key="2">
    <source>
        <dbReference type="Proteomes" id="UP000774326"/>
    </source>
</evidence>
<evidence type="ECO:0000313" key="1">
    <source>
        <dbReference type="EMBL" id="KAH3684168.1"/>
    </source>
</evidence>
<dbReference type="EMBL" id="JAEUBG010002686">
    <property type="protein sequence ID" value="KAH3684168.1"/>
    <property type="molecule type" value="Genomic_DNA"/>
</dbReference>
<accession>A0A9P8TLN3</accession>
<name>A0A9P8TLN3_WICPI</name>
<reference evidence="1" key="2">
    <citation type="submission" date="2021-01" db="EMBL/GenBank/DDBJ databases">
        <authorList>
            <person name="Schikora-Tamarit M.A."/>
        </authorList>
    </citation>
    <scope>NUCLEOTIDE SEQUENCE</scope>
    <source>
        <strain evidence="1">CBS2887</strain>
    </source>
</reference>
<keyword evidence="2" id="KW-1185">Reference proteome</keyword>
<gene>
    <name evidence="1" type="ORF">WICPIJ_004862</name>
</gene>
<dbReference type="AlphaFoldDB" id="A0A9P8TLN3"/>
<protein>
    <submittedName>
        <fullName evidence="1">Uncharacterized protein</fullName>
    </submittedName>
</protein>
<organism evidence="1 2">
    <name type="scientific">Wickerhamomyces pijperi</name>
    <name type="common">Yeast</name>
    <name type="synonym">Pichia pijperi</name>
    <dbReference type="NCBI Taxonomy" id="599730"/>
    <lineage>
        <taxon>Eukaryota</taxon>
        <taxon>Fungi</taxon>
        <taxon>Dikarya</taxon>
        <taxon>Ascomycota</taxon>
        <taxon>Saccharomycotina</taxon>
        <taxon>Saccharomycetes</taxon>
        <taxon>Phaffomycetales</taxon>
        <taxon>Wickerhamomycetaceae</taxon>
        <taxon>Wickerhamomyces</taxon>
    </lineage>
</organism>
<reference evidence="1" key="1">
    <citation type="journal article" date="2021" name="Open Biol.">
        <title>Shared evolutionary footprints suggest mitochondrial oxidative damage underlies multiple complex I losses in fungi.</title>
        <authorList>
            <person name="Schikora-Tamarit M.A."/>
            <person name="Marcet-Houben M."/>
            <person name="Nosek J."/>
            <person name="Gabaldon T."/>
        </authorList>
    </citation>
    <scope>NUCLEOTIDE SEQUENCE</scope>
    <source>
        <strain evidence="1">CBS2887</strain>
    </source>
</reference>
<proteinExistence type="predicted"/>
<sequence length="189" mass="21764">MVLQFDGLSMVLVDVFMINEVEAWSCRTKAETCRSFFRWGCENIIMHSIMRNPTGIASIDVMESVLHREIRCDLRLTVFWSLRRVCIKSKSNPIRIKDSMRLDLTSKDLKTLMKYLKLASEDVIGVLSSLIILTRVACCKMSGILERPVKNVLSMQRETSFNVWSGPNVFPKKHSKLCRRISRVSNFGK</sequence>